<dbReference type="Pfam" id="PF03466">
    <property type="entry name" value="LysR_substrate"/>
    <property type="match status" value="1"/>
</dbReference>
<keyword evidence="2" id="KW-0805">Transcription regulation</keyword>
<keyword evidence="7" id="KW-1185">Reference proteome</keyword>
<dbReference type="GO" id="GO:0032993">
    <property type="term" value="C:protein-DNA complex"/>
    <property type="evidence" value="ECO:0007669"/>
    <property type="project" value="TreeGrafter"/>
</dbReference>
<dbReference type="InterPro" id="IPR000847">
    <property type="entry name" value="LysR_HTH_N"/>
</dbReference>
<dbReference type="Gene3D" id="1.10.10.10">
    <property type="entry name" value="Winged helix-like DNA-binding domain superfamily/Winged helix DNA-binding domain"/>
    <property type="match status" value="1"/>
</dbReference>
<dbReference type="EMBL" id="VNJI01000052">
    <property type="protein sequence ID" value="TVY06557.1"/>
    <property type="molecule type" value="Genomic_DNA"/>
</dbReference>
<comment type="similarity">
    <text evidence="1">Belongs to the LysR transcriptional regulatory family.</text>
</comment>
<dbReference type="InterPro" id="IPR005119">
    <property type="entry name" value="LysR_subst-bd"/>
</dbReference>
<dbReference type="CDD" id="cd05466">
    <property type="entry name" value="PBP2_LTTR_substrate"/>
    <property type="match status" value="1"/>
</dbReference>
<dbReference type="PROSITE" id="PS50931">
    <property type="entry name" value="HTH_LYSR"/>
    <property type="match status" value="1"/>
</dbReference>
<dbReference type="PANTHER" id="PTHR30346">
    <property type="entry name" value="TRANSCRIPTIONAL DUAL REGULATOR HCAR-RELATED"/>
    <property type="match status" value="1"/>
</dbReference>
<evidence type="ECO:0000256" key="1">
    <source>
        <dbReference type="ARBA" id="ARBA00009437"/>
    </source>
</evidence>
<sequence length="286" mass="31857">MNTEWLYCFLEASRHKSFSKASEKLNLTQPALSKQIRHLEELLGVELFKRSASGVELTEEGSLLQERIIPFLSELEAIKTELINHQKLSSIRIGTIPSLAAYYIPDKLVGMQQDGIQTELNVRSTSAEIIELLCIGSIDAGMIHKASRIPARYWTVGLFHEPYYAILPSRHPLADHQAITLEQLKDEPLIVYPSQCDIRSTIVKAFQASGLEPRLALEINFGESIPGFVAAGAGITVLPEIIVNHISHLAVKAVPIEGFPETRTIHLVCARPELGKKLARYFKAKK</sequence>
<accession>A0A559K378</accession>
<dbReference type="GO" id="GO:0003700">
    <property type="term" value="F:DNA-binding transcription factor activity"/>
    <property type="evidence" value="ECO:0007669"/>
    <property type="project" value="InterPro"/>
</dbReference>
<dbReference type="InterPro" id="IPR036388">
    <property type="entry name" value="WH-like_DNA-bd_sf"/>
</dbReference>
<dbReference type="Pfam" id="PF00126">
    <property type="entry name" value="HTH_1"/>
    <property type="match status" value="1"/>
</dbReference>
<protein>
    <submittedName>
        <fullName evidence="6">LysR family transcriptional regulator</fullName>
    </submittedName>
</protein>
<dbReference type="PANTHER" id="PTHR30346:SF0">
    <property type="entry name" value="HCA OPERON TRANSCRIPTIONAL ACTIVATOR HCAR"/>
    <property type="match status" value="1"/>
</dbReference>
<reference evidence="6 7" key="1">
    <citation type="submission" date="2019-07" db="EMBL/GenBank/DDBJ databases">
        <authorList>
            <person name="Kim J."/>
        </authorList>
    </citation>
    <scope>NUCLEOTIDE SEQUENCE [LARGE SCALE GENOMIC DNA]</scope>
    <source>
        <strain evidence="6 7">JC52</strain>
    </source>
</reference>
<dbReference type="RefSeq" id="WP_144853641.1">
    <property type="nucleotide sequence ID" value="NZ_VNJI01000052.1"/>
</dbReference>
<proteinExistence type="inferred from homology"/>
<dbReference type="FunFam" id="1.10.10.10:FF:000001">
    <property type="entry name" value="LysR family transcriptional regulator"/>
    <property type="match status" value="1"/>
</dbReference>
<evidence type="ECO:0000259" key="5">
    <source>
        <dbReference type="PROSITE" id="PS50931"/>
    </source>
</evidence>
<dbReference type="OrthoDB" id="9803735at2"/>
<evidence type="ECO:0000256" key="4">
    <source>
        <dbReference type="ARBA" id="ARBA00023163"/>
    </source>
</evidence>
<evidence type="ECO:0000313" key="7">
    <source>
        <dbReference type="Proteomes" id="UP000317036"/>
    </source>
</evidence>
<dbReference type="SUPFAM" id="SSF46785">
    <property type="entry name" value="Winged helix' DNA-binding domain"/>
    <property type="match status" value="1"/>
</dbReference>
<evidence type="ECO:0000256" key="2">
    <source>
        <dbReference type="ARBA" id="ARBA00023015"/>
    </source>
</evidence>
<dbReference type="InterPro" id="IPR036390">
    <property type="entry name" value="WH_DNA-bd_sf"/>
</dbReference>
<name>A0A559K378_9BACL</name>
<gene>
    <name evidence="6" type="ORF">FPZ49_28590</name>
</gene>
<keyword evidence="3" id="KW-0238">DNA-binding</keyword>
<dbReference type="Proteomes" id="UP000317036">
    <property type="component" value="Unassembled WGS sequence"/>
</dbReference>
<keyword evidence="4" id="KW-0804">Transcription</keyword>
<dbReference type="GO" id="GO:0003677">
    <property type="term" value="F:DNA binding"/>
    <property type="evidence" value="ECO:0007669"/>
    <property type="project" value="UniProtKB-KW"/>
</dbReference>
<dbReference type="SUPFAM" id="SSF53850">
    <property type="entry name" value="Periplasmic binding protein-like II"/>
    <property type="match status" value="1"/>
</dbReference>
<evidence type="ECO:0000313" key="6">
    <source>
        <dbReference type="EMBL" id="TVY06557.1"/>
    </source>
</evidence>
<evidence type="ECO:0000256" key="3">
    <source>
        <dbReference type="ARBA" id="ARBA00023125"/>
    </source>
</evidence>
<feature type="domain" description="HTH lysR-type" evidence="5">
    <location>
        <begin position="1"/>
        <end position="58"/>
    </location>
</feature>
<organism evidence="6 7">
    <name type="scientific">Paenibacillus cremeus</name>
    <dbReference type="NCBI Taxonomy" id="2163881"/>
    <lineage>
        <taxon>Bacteria</taxon>
        <taxon>Bacillati</taxon>
        <taxon>Bacillota</taxon>
        <taxon>Bacilli</taxon>
        <taxon>Bacillales</taxon>
        <taxon>Paenibacillaceae</taxon>
        <taxon>Paenibacillus</taxon>
    </lineage>
</organism>
<dbReference type="Gene3D" id="3.40.190.290">
    <property type="match status" value="1"/>
</dbReference>
<dbReference type="AlphaFoldDB" id="A0A559K378"/>
<dbReference type="PRINTS" id="PR00039">
    <property type="entry name" value="HTHLYSR"/>
</dbReference>
<comment type="caution">
    <text evidence="6">The sequence shown here is derived from an EMBL/GenBank/DDBJ whole genome shotgun (WGS) entry which is preliminary data.</text>
</comment>